<sequence length="371" mass="41199">MVIVLLIQSGLIRLPVLILSLALVNQAVRPGEAEAARLAVSLCKASNGDSMAVSEEDIRTPPEGELSSPPEPIITSQEQAEVREDSIPLVTQVPRENACGETERYHGSPGKRMQRDRKIPCFRTEDGLKIDLQSGVSVRTSEEELVFVMTTVWLTVPSCGLAAELSVSASTSSVAILNTDWVFLFRGSDSSQEASDSDQEEKPGPSKRKCPDRGSDQQEPLKVLTFDPTEIVNPRSTNWTPLPEVASYVQSHCRQGFDKDARMRLRSVCPRPDLDGKVSDTPEMDPTLVTFMKKWARDPKKGLDRAWRSCQDRLLDISGPMTKILEMGFQDRESGMIVDPDVLIGCHLPVGQRQCCDFNRKEAIYPNVYRP</sequence>
<comment type="caution">
    <text evidence="3">The sequence shown here is derived from an EMBL/GenBank/DDBJ whole genome shotgun (WGS) entry which is preliminary data.</text>
</comment>
<feature type="compositionally biased region" description="Basic and acidic residues" evidence="1">
    <location>
        <begin position="200"/>
        <end position="216"/>
    </location>
</feature>
<evidence type="ECO:0000256" key="2">
    <source>
        <dbReference type="SAM" id="SignalP"/>
    </source>
</evidence>
<keyword evidence="4" id="KW-1185">Reference proteome</keyword>
<feature type="region of interest" description="Disordered" evidence="1">
    <location>
        <begin position="51"/>
        <end position="72"/>
    </location>
</feature>
<feature type="signal peptide" evidence="2">
    <location>
        <begin position="1"/>
        <end position="33"/>
    </location>
</feature>
<protein>
    <submittedName>
        <fullName evidence="3">Uncharacterized protein</fullName>
    </submittedName>
</protein>
<feature type="region of interest" description="Disordered" evidence="1">
    <location>
        <begin position="191"/>
        <end position="220"/>
    </location>
</feature>
<evidence type="ECO:0000313" key="4">
    <source>
        <dbReference type="Proteomes" id="UP001066276"/>
    </source>
</evidence>
<dbReference type="Proteomes" id="UP001066276">
    <property type="component" value="Chromosome 12"/>
</dbReference>
<gene>
    <name evidence="3" type="ORF">NDU88_000099</name>
</gene>
<evidence type="ECO:0000256" key="1">
    <source>
        <dbReference type="SAM" id="MobiDB-lite"/>
    </source>
</evidence>
<dbReference type="AlphaFoldDB" id="A0AAV7KN52"/>
<proteinExistence type="predicted"/>
<dbReference type="EMBL" id="JANPWB010000016">
    <property type="protein sequence ID" value="KAJ1079867.1"/>
    <property type="molecule type" value="Genomic_DNA"/>
</dbReference>
<keyword evidence="2" id="KW-0732">Signal</keyword>
<reference evidence="3" key="1">
    <citation type="journal article" date="2022" name="bioRxiv">
        <title>Sequencing and chromosome-scale assembly of the giantPleurodeles waltlgenome.</title>
        <authorList>
            <person name="Brown T."/>
            <person name="Elewa A."/>
            <person name="Iarovenko S."/>
            <person name="Subramanian E."/>
            <person name="Araus A.J."/>
            <person name="Petzold A."/>
            <person name="Susuki M."/>
            <person name="Suzuki K.-i.T."/>
            <person name="Hayashi T."/>
            <person name="Toyoda A."/>
            <person name="Oliveira C."/>
            <person name="Osipova E."/>
            <person name="Leigh N.D."/>
            <person name="Simon A."/>
            <person name="Yun M.H."/>
        </authorList>
    </citation>
    <scope>NUCLEOTIDE SEQUENCE</scope>
    <source>
        <strain evidence="3">20211129_DDA</strain>
        <tissue evidence="3">Liver</tissue>
    </source>
</reference>
<organism evidence="3 4">
    <name type="scientific">Pleurodeles waltl</name>
    <name type="common">Iberian ribbed newt</name>
    <dbReference type="NCBI Taxonomy" id="8319"/>
    <lineage>
        <taxon>Eukaryota</taxon>
        <taxon>Metazoa</taxon>
        <taxon>Chordata</taxon>
        <taxon>Craniata</taxon>
        <taxon>Vertebrata</taxon>
        <taxon>Euteleostomi</taxon>
        <taxon>Amphibia</taxon>
        <taxon>Batrachia</taxon>
        <taxon>Caudata</taxon>
        <taxon>Salamandroidea</taxon>
        <taxon>Salamandridae</taxon>
        <taxon>Pleurodelinae</taxon>
        <taxon>Pleurodeles</taxon>
    </lineage>
</organism>
<accession>A0AAV7KN52</accession>
<name>A0AAV7KN52_PLEWA</name>
<feature type="chain" id="PRO_5043586008" evidence="2">
    <location>
        <begin position="34"/>
        <end position="371"/>
    </location>
</feature>
<evidence type="ECO:0000313" key="3">
    <source>
        <dbReference type="EMBL" id="KAJ1079867.1"/>
    </source>
</evidence>